<dbReference type="InterPro" id="IPR007432">
    <property type="entry name" value="DUF480"/>
</dbReference>
<sequence>MADDLPLLSPAEARVLGCLIEKKELTPDIYPMTLNALQSAANQKTSRDPVMSLEPAEIHRALKSLAEKGLVRQSFASRVDRYEHQIAQRFSLTQQQVAIIGLLLLRGPQTAYELFSRSERMARMASIEELRDNLDLLSGRRPALIKHIERGPGQREDRYAHLLAGEVQVVPAATPRPAAFDGSPELEARVRALEEQVSELRARLEELTGESR</sequence>
<keyword evidence="2" id="KW-0175">Coiled coil</keyword>
<feature type="coiled-coil region" evidence="2">
    <location>
        <begin position="183"/>
        <end position="210"/>
    </location>
</feature>
<evidence type="ECO:0000256" key="2">
    <source>
        <dbReference type="SAM" id="Coils"/>
    </source>
</evidence>
<dbReference type="AlphaFoldDB" id="A0A942DWF8"/>
<evidence type="ECO:0000313" key="4">
    <source>
        <dbReference type="Proteomes" id="UP000680348"/>
    </source>
</evidence>
<evidence type="ECO:0000256" key="1">
    <source>
        <dbReference type="HAMAP-Rule" id="MF_01584"/>
    </source>
</evidence>
<dbReference type="PANTHER" id="PTHR38768">
    <property type="entry name" value="UPF0502 PROTEIN YCEH"/>
    <property type="match status" value="1"/>
</dbReference>
<protein>
    <submittedName>
        <fullName evidence="3">DUF480 domain-containing protein</fullName>
    </submittedName>
</protein>
<dbReference type="RefSeq" id="WP_188253435.1">
    <property type="nucleotide sequence ID" value="NZ_JABVCF010000002.1"/>
</dbReference>
<reference evidence="3" key="1">
    <citation type="submission" date="2021-04" db="EMBL/GenBank/DDBJ databases">
        <title>Pseudaminobacter soli sp. nov., isolated from paddy soil contaminated by heavy metals.</title>
        <authorList>
            <person name="Zhang K."/>
        </authorList>
    </citation>
    <scope>NUCLEOTIDE SEQUENCE</scope>
    <source>
        <strain evidence="3">19-2017</strain>
    </source>
</reference>
<accession>A0A942DWF8</accession>
<dbReference type="SUPFAM" id="SSF46785">
    <property type="entry name" value="Winged helix' DNA-binding domain"/>
    <property type="match status" value="2"/>
</dbReference>
<dbReference type="Proteomes" id="UP000680348">
    <property type="component" value="Unassembled WGS sequence"/>
</dbReference>
<dbReference type="Gene3D" id="1.10.10.10">
    <property type="entry name" value="Winged helix-like DNA-binding domain superfamily/Winged helix DNA-binding domain"/>
    <property type="match status" value="2"/>
</dbReference>
<comment type="caution">
    <text evidence="3">The sequence shown here is derived from an EMBL/GenBank/DDBJ whole genome shotgun (WGS) entry which is preliminary data.</text>
</comment>
<dbReference type="Pfam" id="PF04337">
    <property type="entry name" value="DUF480"/>
    <property type="match status" value="1"/>
</dbReference>
<keyword evidence="4" id="KW-1185">Reference proteome</keyword>
<organism evidence="3 4">
    <name type="scientific">Pseudaminobacter soli</name>
    <name type="common">ex Zhang et al. 2022</name>
    <dbReference type="NCBI Taxonomy" id="2831468"/>
    <lineage>
        <taxon>Bacteria</taxon>
        <taxon>Pseudomonadati</taxon>
        <taxon>Pseudomonadota</taxon>
        <taxon>Alphaproteobacteria</taxon>
        <taxon>Hyphomicrobiales</taxon>
        <taxon>Phyllobacteriaceae</taxon>
        <taxon>Pseudaminobacter</taxon>
    </lineage>
</organism>
<dbReference type="PANTHER" id="PTHR38768:SF1">
    <property type="entry name" value="UPF0502 PROTEIN YCEH"/>
    <property type="match status" value="1"/>
</dbReference>
<comment type="similarity">
    <text evidence="1">Belongs to the UPF0502 family.</text>
</comment>
<gene>
    <name evidence="3" type="ORF">KEU06_04420</name>
</gene>
<dbReference type="InterPro" id="IPR036388">
    <property type="entry name" value="WH-like_DNA-bd_sf"/>
</dbReference>
<dbReference type="EMBL" id="JAGWCR010000002">
    <property type="protein sequence ID" value="MBS3647872.1"/>
    <property type="molecule type" value="Genomic_DNA"/>
</dbReference>
<name>A0A942DWF8_9HYPH</name>
<dbReference type="InterPro" id="IPR036390">
    <property type="entry name" value="WH_DNA-bd_sf"/>
</dbReference>
<evidence type="ECO:0000313" key="3">
    <source>
        <dbReference type="EMBL" id="MBS3647872.1"/>
    </source>
</evidence>
<proteinExistence type="inferred from homology"/>
<dbReference type="HAMAP" id="MF_01584">
    <property type="entry name" value="UPF0502"/>
    <property type="match status" value="1"/>
</dbReference>